<dbReference type="GO" id="GO:0071555">
    <property type="term" value="P:cell wall organization"/>
    <property type="evidence" value="ECO:0007669"/>
    <property type="project" value="UniProtKB-UniRule"/>
</dbReference>
<dbReference type="RefSeq" id="WP_138179583.1">
    <property type="nucleotide sequence ID" value="NZ_CAXRJZ010000137.1"/>
</dbReference>
<protein>
    <submittedName>
        <fullName evidence="11">Murein L,D-transpeptidase</fullName>
    </submittedName>
</protein>
<organism evidence="11 12">
    <name type="scientific">Roseovarius indicus</name>
    <dbReference type="NCBI Taxonomy" id="540747"/>
    <lineage>
        <taxon>Bacteria</taxon>
        <taxon>Pseudomonadati</taxon>
        <taxon>Pseudomonadota</taxon>
        <taxon>Alphaproteobacteria</taxon>
        <taxon>Rhodobacterales</taxon>
        <taxon>Roseobacteraceae</taxon>
        <taxon>Roseovarius</taxon>
    </lineage>
</organism>
<dbReference type="InterPro" id="IPR002477">
    <property type="entry name" value="Peptidoglycan-bd-like"/>
</dbReference>
<dbReference type="SUPFAM" id="SSF141523">
    <property type="entry name" value="L,D-transpeptidase catalytic domain-like"/>
    <property type="match status" value="1"/>
</dbReference>
<dbReference type="GO" id="GO:0004180">
    <property type="term" value="F:carboxypeptidase activity"/>
    <property type="evidence" value="ECO:0007669"/>
    <property type="project" value="UniProtKB-ARBA"/>
</dbReference>
<dbReference type="GO" id="GO:0008360">
    <property type="term" value="P:regulation of cell shape"/>
    <property type="evidence" value="ECO:0007669"/>
    <property type="project" value="UniProtKB-UniRule"/>
</dbReference>
<dbReference type="Pfam" id="PF20142">
    <property type="entry name" value="Scaffold"/>
    <property type="match status" value="1"/>
</dbReference>
<dbReference type="InterPro" id="IPR036365">
    <property type="entry name" value="PGBD-like_sf"/>
</dbReference>
<dbReference type="EMBL" id="CP031598">
    <property type="protein sequence ID" value="QEW27009.1"/>
    <property type="molecule type" value="Genomic_DNA"/>
</dbReference>
<name>A0A5P3ACC7_9RHOB</name>
<dbReference type="KEGG" id="rid:RIdsm_02818"/>
<feature type="active site" description="Nucleophile" evidence="7">
    <location>
        <position position="448"/>
    </location>
</feature>
<keyword evidence="6 7" id="KW-0961">Cell wall biogenesis/degradation</keyword>
<evidence type="ECO:0000259" key="10">
    <source>
        <dbReference type="PROSITE" id="PS52029"/>
    </source>
</evidence>
<dbReference type="InterPro" id="IPR052905">
    <property type="entry name" value="LD-transpeptidase_YkuD-like"/>
</dbReference>
<dbReference type="Pfam" id="PF03734">
    <property type="entry name" value="YkuD"/>
    <property type="match status" value="1"/>
</dbReference>
<dbReference type="PROSITE" id="PS52029">
    <property type="entry name" value="LD_TPASE"/>
    <property type="match status" value="1"/>
</dbReference>
<dbReference type="InterPro" id="IPR038063">
    <property type="entry name" value="Transpep_catalytic_dom"/>
</dbReference>
<dbReference type="Proteomes" id="UP000325785">
    <property type="component" value="Chromosome"/>
</dbReference>
<feature type="chain" id="PRO_5024843406" evidence="9">
    <location>
        <begin position="29"/>
        <end position="604"/>
    </location>
</feature>
<reference evidence="11 12" key="1">
    <citation type="submission" date="2018-08" db="EMBL/GenBank/DDBJ databases">
        <title>Genetic Globetrotter - A new plasmid hitch-hiking vast phylogenetic and geographic distances.</title>
        <authorList>
            <person name="Vollmers J."/>
            <person name="Petersen J."/>
        </authorList>
    </citation>
    <scope>NUCLEOTIDE SEQUENCE [LARGE SCALE GENOMIC DNA]</scope>
    <source>
        <strain evidence="11 12">DSM 26383</strain>
    </source>
</reference>
<dbReference type="Gene3D" id="1.10.101.10">
    <property type="entry name" value="PGBD-like superfamily/PGBD"/>
    <property type="match status" value="1"/>
</dbReference>
<dbReference type="InterPro" id="IPR005490">
    <property type="entry name" value="LD_TPept_cat_dom"/>
</dbReference>
<accession>A0A5P3ACC7</accession>
<evidence type="ECO:0000256" key="2">
    <source>
        <dbReference type="ARBA" id="ARBA00005992"/>
    </source>
</evidence>
<feature type="compositionally biased region" description="Low complexity" evidence="8">
    <location>
        <begin position="551"/>
        <end position="568"/>
    </location>
</feature>
<dbReference type="GO" id="GO:0009252">
    <property type="term" value="P:peptidoglycan biosynthetic process"/>
    <property type="evidence" value="ECO:0007669"/>
    <property type="project" value="UniProtKB-UniPathway"/>
</dbReference>
<keyword evidence="4 7" id="KW-0133">Cell shape</keyword>
<evidence type="ECO:0000256" key="5">
    <source>
        <dbReference type="ARBA" id="ARBA00022984"/>
    </source>
</evidence>
<dbReference type="Gene3D" id="2.40.440.10">
    <property type="entry name" value="L,D-transpeptidase catalytic domain-like"/>
    <property type="match status" value="1"/>
</dbReference>
<feature type="signal peptide" evidence="9">
    <location>
        <begin position="1"/>
        <end position="28"/>
    </location>
</feature>
<dbReference type="InterPro" id="IPR036366">
    <property type="entry name" value="PGBDSf"/>
</dbReference>
<feature type="compositionally biased region" description="Low complexity" evidence="8">
    <location>
        <begin position="580"/>
        <end position="604"/>
    </location>
</feature>
<feature type="region of interest" description="Disordered" evidence="8">
    <location>
        <begin position="551"/>
        <end position="604"/>
    </location>
</feature>
<dbReference type="SUPFAM" id="SSF47090">
    <property type="entry name" value="PGBD-like"/>
    <property type="match status" value="1"/>
</dbReference>
<dbReference type="GO" id="GO:0016740">
    <property type="term" value="F:transferase activity"/>
    <property type="evidence" value="ECO:0007669"/>
    <property type="project" value="UniProtKB-KW"/>
</dbReference>
<dbReference type="PANTHER" id="PTHR41533:SF2">
    <property type="entry name" value="BLR7131 PROTEIN"/>
    <property type="match status" value="1"/>
</dbReference>
<dbReference type="OrthoDB" id="9778545at2"/>
<keyword evidence="3" id="KW-0808">Transferase</keyword>
<dbReference type="CDD" id="cd16913">
    <property type="entry name" value="YkuD_like"/>
    <property type="match status" value="1"/>
</dbReference>
<dbReference type="Pfam" id="PF01471">
    <property type="entry name" value="PG_binding_1"/>
    <property type="match status" value="1"/>
</dbReference>
<evidence type="ECO:0000256" key="8">
    <source>
        <dbReference type="SAM" id="MobiDB-lite"/>
    </source>
</evidence>
<evidence type="ECO:0000256" key="9">
    <source>
        <dbReference type="SAM" id="SignalP"/>
    </source>
</evidence>
<evidence type="ECO:0000256" key="6">
    <source>
        <dbReference type="ARBA" id="ARBA00023316"/>
    </source>
</evidence>
<gene>
    <name evidence="11" type="ORF">RIdsm_02818</name>
</gene>
<dbReference type="PANTHER" id="PTHR41533">
    <property type="entry name" value="L,D-TRANSPEPTIDASE HI_1667-RELATED"/>
    <property type="match status" value="1"/>
</dbReference>
<comment type="similarity">
    <text evidence="2">Belongs to the YkuD family.</text>
</comment>
<comment type="pathway">
    <text evidence="1 7">Cell wall biogenesis; peptidoglycan biosynthesis.</text>
</comment>
<dbReference type="AlphaFoldDB" id="A0A5P3ACC7"/>
<evidence type="ECO:0000256" key="7">
    <source>
        <dbReference type="PROSITE-ProRule" id="PRU01373"/>
    </source>
</evidence>
<dbReference type="UniPathway" id="UPA00219"/>
<feature type="domain" description="L,D-TPase catalytic" evidence="10">
    <location>
        <begin position="297"/>
        <end position="473"/>
    </location>
</feature>
<evidence type="ECO:0000313" key="12">
    <source>
        <dbReference type="Proteomes" id="UP000325785"/>
    </source>
</evidence>
<evidence type="ECO:0000256" key="1">
    <source>
        <dbReference type="ARBA" id="ARBA00004752"/>
    </source>
</evidence>
<feature type="active site" description="Proton donor/acceptor" evidence="7">
    <location>
        <position position="429"/>
    </location>
</feature>
<evidence type="ECO:0000313" key="11">
    <source>
        <dbReference type="EMBL" id="QEW27009.1"/>
    </source>
</evidence>
<sequence length="604" mass="67435" precursor="true">MILRSLGASIRVSGLAIAFSAIGFSAAAAEAGITAFKQAVAEAASSDRDIAAFYRSNKFDAVWTGTTEEDRARRSALLSAMKTASMHGLPASRYETDRLLRVLSNANTPRDRGFAEVEMTKAFIQIARDMQSGALEPSSIDDGIKRNGVYKDAKTYLSGLTESGHPRAYFRTLVPQTREYARLMKEKMRLERLIETGGWGPAVQAGALEKGQSGQAVVALRDRLMTMGYLGRTSTMVYDDNIEKAVMKFQAAHGLEPDGAAGSNTLSEINTSPATRLASVLVAMERERWLNTERGSRHILVNLTDFSARIIDNDIITFETRAVVGANSHDRRSPEFSDVMEHLVINPRWNVPRSIAVNEYLPQMQRNPGAAGHLRLYDASGNQVSRSRVNFNAYSASTFPFNLVQPPSDGNALGLVKFMFPNKYNIYLHDTPSKHLFAHARRAYSHGCIRLAQPFDFAYEVLSKQSDNPKEMFHRILDTGQETQVDLEKKIPVHIIYRTAFTNAKGEPQYRQDVYGRDARIWAAMKNAGVSSPAVYAADMQIPEPQYVAQTQPRRQQQPQAVRVSQPRTQVRVVNEPYYQVQSPQRQTQSTSTRSSQVNSRRDR</sequence>
<evidence type="ECO:0000256" key="4">
    <source>
        <dbReference type="ARBA" id="ARBA00022960"/>
    </source>
</evidence>
<dbReference type="InterPro" id="IPR045380">
    <property type="entry name" value="LD_TPept_scaffold_dom"/>
</dbReference>
<keyword evidence="9" id="KW-0732">Signal</keyword>
<proteinExistence type="inferred from homology"/>
<keyword evidence="5 7" id="KW-0573">Peptidoglycan synthesis</keyword>
<evidence type="ECO:0000256" key="3">
    <source>
        <dbReference type="ARBA" id="ARBA00022679"/>
    </source>
</evidence>